<evidence type="ECO:0008006" key="4">
    <source>
        <dbReference type="Google" id="ProtNLM"/>
    </source>
</evidence>
<comment type="caution">
    <text evidence="2">The sequence shown here is derived from an EMBL/GenBank/DDBJ whole genome shotgun (WGS) entry which is preliminary data.</text>
</comment>
<accession>A0ABN2RC91</accession>
<keyword evidence="3" id="KW-1185">Reference proteome</keyword>
<dbReference type="RefSeq" id="WP_344657220.1">
    <property type="nucleotide sequence ID" value="NZ_BAAAQM010000012.1"/>
</dbReference>
<dbReference type="SUPFAM" id="SSF158791">
    <property type="entry name" value="MgtE N-terminal domain-like"/>
    <property type="match status" value="1"/>
</dbReference>
<organism evidence="2 3">
    <name type="scientific">Catenulispora subtropica</name>
    <dbReference type="NCBI Taxonomy" id="450798"/>
    <lineage>
        <taxon>Bacteria</taxon>
        <taxon>Bacillati</taxon>
        <taxon>Actinomycetota</taxon>
        <taxon>Actinomycetes</taxon>
        <taxon>Catenulisporales</taxon>
        <taxon>Catenulisporaceae</taxon>
        <taxon>Catenulispora</taxon>
    </lineage>
</organism>
<name>A0ABN2RC91_9ACTN</name>
<gene>
    <name evidence="2" type="ORF">GCM10009838_25920</name>
</gene>
<protein>
    <recommendedName>
        <fullName evidence="4">Flagellar motor switch protein FliG</fullName>
    </recommendedName>
</protein>
<feature type="region of interest" description="Disordered" evidence="1">
    <location>
        <begin position="224"/>
        <end position="255"/>
    </location>
</feature>
<feature type="compositionally biased region" description="Basic and acidic residues" evidence="1">
    <location>
        <begin position="138"/>
        <end position="152"/>
    </location>
</feature>
<evidence type="ECO:0000313" key="3">
    <source>
        <dbReference type="Proteomes" id="UP001499854"/>
    </source>
</evidence>
<evidence type="ECO:0000256" key="1">
    <source>
        <dbReference type="SAM" id="MobiDB-lite"/>
    </source>
</evidence>
<evidence type="ECO:0000313" key="2">
    <source>
        <dbReference type="EMBL" id="GAA1966840.1"/>
    </source>
</evidence>
<feature type="region of interest" description="Disordered" evidence="1">
    <location>
        <begin position="133"/>
        <end position="152"/>
    </location>
</feature>
<dbReference type="InterPro" id="IPR001387">
    <property type="entry name" value="Cro/C1-type_HTH"/>
</dbReference>
<dbReference type="EMBL" id="BAAAQM010000012">
    <property type="protein sequence ID" value="GAA1966840.1"/>
    <property type="molecule type" value="Genomic_DNA"/>
</dbReference>
<dbReference type="CDD" id="cd00093">
    <property type="entry name" value="HTH_XRE"/>
    <property type="match status" value="1"/>
</dbReference>
<feature type="region of interest" description="Disordered" evidence="1">
    <location>
        <begin position="1"/>
        <end position="31"/>
    </location>
</feature>
<dbReference type="SUPFAM" id="SSF57997">
    <property type="entry name" value="Tropomyosin"/>
    <property type="match status" value="1"/>
</dbReference>
<dbReference type="Proteomes" id="UP001499854">
    <property type="component" value="Unassembled WGS sequence"/>
</dbReference>
<reference evidence="2 3" key="1">
    <citation type="journal article" date="2019" name="Int. J. Syst. Evol. Microbiol.">
        <title>The Global Catalogue of Microorganisms (GCM) 10K type strain sequencing project: providing services to taxonomists for standard genome sequencing and annotation.</title>
        <authorList>
            <consortium name="The Broad Institute Genomics Platform"/>
            <consortium name="The Broad Institute Genome Sequencing Center for Infectious Disease"/>
            <person name="Wu L."/>
            <person name="Ma J."/>
        </authorList>
    </citation>
    <scope>NUCLEOTIDE SEQUENCE [LARGE SCALE GENOMIC DNA]</scope>
    <source>
        <strain evidence="2 3">JCM 16013</strain>
    </source>
</reference>
<proteinExistence type="predicted"/>
<sequence>MGELEPVNSGEVEPGADAEFGTVGPETAESGPGALFTRSLRALFGSLDVSQNRYAARVYLDKSVLSRYLNGERIPRWDFVHRLLVESTMKNDGMAPTPAVVKHLRDQYYAALEAGGSPAHKIQLLQEQLADADAQAQRADRREREADQELHEAERRVAEFEVRVRELEDSVDRERDDHAAALVALQGDADAQRSMLLAEIERLTRELEVAQERRREAEARCEELERQLEQASEEEEQEPVPRGADAGAGSADFDDGQWLSQMSAESAANELHKMKAARAQVALDAMLTSRIMQIVEAGSPVQAGRLLGMLRPARASDIVRLMPTESMAAVARHIPLPQLTSIAQRMPVNTIEVLFREMRAEDGGTPSQDAYLALLNLLFDEMPENLREEVSRELGFSRYGPWDVQESRAVEM</sequence>